<comment type="subcellular location">
    <subcellularLocation>
        <location evidence="1">Nucleus</location>
    </subcellularLocation>
</comment>
<evidence type="ECO:0000313" key="10">
    <source>
        <dbReference type="Proteomes" id="UP000276133"/>
    </source>
</evidence>
<feature type="compositionally biased region" description="Low complexity" evidence="8">
    <location>
        <begin position="498"/>
        <end position="529"/>
    </location>
</feature>
<name>A0A3M7RT84_BRAPC</name>
<feature type="compositionally biased region" description="Polar residues" evidence="8">
    <location>
        <begin position="926"/>
        <end position="941"/>
    </location>
</feature>
<evidence type="ECO:0000256" key="8">
    <source>
        <dbReference type="SAM" id="MobiDB-lite"/>
    </source>
</evidence>
<dbReference type="PANTHER" id="PTHR48249">
    <property type="entry name" value="MEDIATOR OF RNA POLYMERASE II TRANSCRIPTION SUBUNIT 13"/>
    <property type="match status" value="1"/>
</dbReference>
<feature type="compositionally biased region" description="Low complexity" evidence="8">
    <location>
        <begin position="567"/>
        <end position="599"/>
    </location>
</feature>
<gene>
    <name evidence="9" type="ORF">BpHYR1_044216</name>
</gene>
<evidence type="ECO:0000256" key="7">
    <source>
        <dbReference type="ARBA" id="ARBA00023242"/>
    </source>
</evidence>
<dbReference type="GO" id="GO:0016592">
    <property type="term" value="C:mediator complex"/>
    <property type="evidence" value="ECO:0007669"/>
    <property type="project" value="TreeGrafter"/>
</dbReference>
<feature type="region of interest" description="Disordered" evidence="8">
    <location>
        <begin position="776"/>
        <end position="899"/>
    </location>
</feature>
<feature type="compositionally biased region" description="Acidic residues" evidence="8">
    <location>
        <begin position="812"/>
        <end position="827"/>
    </location>
</feature>
<evidence type="ECO:0000256" key="5">
    <source>
        <dbReference type="ARBA" id="ARBA00023015"/>
    </source>
</evidence>
<dbReference type="STRING" id="10195.A0A3M7RT84"/>
<feature type="compositionally biased region" description="Polar residues" evidence="8">
    <location>
        <begin position="1004"/>
        <end position="1014"/>
    </location>
</feature>
<protein>
    <recommendedName>
        <fullName evidence="3">Mediator of RNA polymerase II transcription subunit 13</fullName>
    </recommendedName>
</protein>
<feature type="compositionally biased region" description="Acidic residues" evidence="8">
    <location>
        <begin position="39"/>
        <end position="62"/>
    </location>
</feature>
<feature type="region of interest" description="Disordered" evidence="8">
    <location>
        <begin position="926"/>
        <end position="960"/>
    </location>
</feature>
<proteinExistence type="inferred from homology"/>
<reference evidence="9 10" key="1">
    <citation type="journal article" date="2018" name="Sci. Rep.">
        <title>Genomic signatures of local adaptation to the degree of environmental predictability in rotifers.</title>
        <authorList>
            <person name="Franch-Gras L."/>
            <person name="Hahn C."/>
            <person name="Garcia-Roger E.M."/>
            <person name="Carmona M.J."/>
            <person name="Serra M."/>
            <person name="Gomez A."/>
        </authorList>
    </citation>
    <scope>NUCLEOTIDE SEQUENCE [LARGE SCALE GENOMIC DNA]</scope>
    <source>
        <strain evidence="9">HYR1</strain>
    </source>
</reference>
<keyword evidence="10" id="KW-1185">Reference proteome</keyword>
<feature type="region of interest" description="Disordered" evidence="8">
    <location>
        <begin position="474"/>
        <end position="600"/>
    </location>
</feature>
<comment type="caution">
    <text evidence="9">The sequence shown here is derived from an EMBL/GenBank/DDBJ whole genome shotgun (WGS) entry which is preliminary data.</text>
</comment>
<sequence>TDITGIKWLRLCAKEKCHDGDNQSFVAKGKSKRKKACREDDDDEEDEEEGDDDSNDEAECDSDLASADKHASSSLLKTSSANDPVLSTHAKCLSEDILSSWKRADLPAAPKNMNSSAIVDEHFEETFVEQKSFKKELWIFWFEKEEPSSLRSIISNDLVVDHSNQNGHSHSQTSQSASDDNMLSQASSSLLSLPYECRSMLFKALHNLIEKSLLEKGYARLGKWFVMPYNLNSINFSICNQNVNSSAMFVNKESTKSKPKLEINSQIDDTNHVSYSFSFFLHGTSRVCTSVDIKMHKPVRLLNQSDLAELRTSVADLVGAKRHKTGAKKRLSKQEVILAPYGIAARLIGYLSNDTLEAKVTCNEWRQFYPLNLVAELPNVFVVGLDNNRVKLFYPNCFIYVVMDSDSDKSDDDEHNFRTLADTASESASDHSVHLNNMDSSSSDEERAHKNAFNKPAKQMDSLDLTIDSVARNFGADKDSPLPPPPPCNKSVLSISLNSPMSVNAVSSPASAQSPAQSPSVQQRRSSPAKNALKRQKSLLNRSSSVQVEPLPPPGHKSIKKRKKNLDSSSSDLSLNNSGLNAPPSPAKKQSAPKKSYSSDSDESVVACHAVVDQARQSDPDCCLVSYNLNKLFKNQIRLKHKKYELLSENLSLAFDVLDKVSLQSCTNLACGNGENFTCTRCCLGNGPASSAKCCCGGESGPVKSEPFTDQLNMSATKCVPFHKRKCYFGHKKPLPSHSFKAYAKFVKSFKLSDNHARLRQKVHFKHSTSDKLKVLRVKSDESLESDGEQSGSSTDSSKTDPDMFNYQYFEREEDDDHDHDDDDDQAESSVNSDSADTDSTTESESSSGDERHAQPSRQTKVKFVKQYLQNVTNQSRAGHTKMSDLDNRSDKKHVESDNEPCFDSLYAKCDLLYEEEAEANLIAKSSQMTPPKSVDSSQPSAHHHHNAVNVPPASYDDLNNIFEDESSADEQQSAQQQPVAQQQHVQLINPMQTGLSVVMTPPSHENIQKSNQQGHDDLSLNDPDLLLKRPVLPTKKIAYNNLNTLMQIQNFGCMFAEQQLRLPPLRADAAAHKYKPVAVAAAESSVPKWRRAESRSKCDKSLKHDRSVQLVQIDIPDKLRYENTVKNAKLDVAIKPLDKFVNQMDTADFVKLNLNIGKYLNSVCLNVSLSDTLLNLFRDINFDSCTLCVCTNNNNIKGIDFGTYLCMDALNTSENGLVVNNNQANVVSSSCHSSHYVSCTCGFSSVVNRAMSAKSSTAVRLSRLVRVVQALKMDAHDQNMTVPYYNIVALLNRLTQAEYQSRQLMIVDSTSFNGLFAEDYSDILMLNQPHYLLWSILQDNAKFSLNSALITRKFLNNILLRDGYAWKKSLVPAGPASAELDKKSAKKNTINAADEKVVLKMEQKLQDAVNLNVMDLFDLKYSQPMLCTHEQYEIFYTNNHVHDVHKDIWPPNLKPKLKSYLKHKLDLATLSQFDENSVCRNVIKRLDKNVQLKESKFLLHKWLYSNREIKSNLEMTKSLKLIQPLLEETVQKKHTTSRMWESFQGPLTWQHFCRLALTGAQQKQVQAPSGSSVPSSLNQNQLNNYEPEPIPALLVSSVDKDWLTISPYAVKFWEKLNLEPYSKQKNIAYLIMMPEIDVLNDKDSLFEYETTKQSVSNYFKELNSTYELCRLGLHRPALRIAPDQGFVKINVSMEFKKFYEYLKLFPFVPQKDILTVFDELQANLSKSTSQVYKANIPIVRKNTLLFEITTF</sequence>
<accession>A0A3M7RT84</accession>
<keyword evidence="5" id="KW-0805">Transcription regulation</keyword>
<evidence type="ECO:0000256" key="3">
    <source>
        <dbReference type="ARBA" id="ARBA00019618"/>
    </source>
</evidence>
<keyword evidence="6" id="KW-0804">Transcription</keyword>
<dbReference type="GO" id="GO:0045944">
    <property type="term" value="P:positive regulation of transcription by RNA polymerase II"/>
    <property type="evidence" value="ECO:0007669"/>
    <property type="project" value="TreeGrafter"/>
</dbReference>
<feature type="non-terminal residue" evidence="9">
    <location>
        <position position="1"/>
    </location>
</feature>
<evidence type="ECO:0000313" key="9">
    <source>
        <dbReference type="EMBL" id="RNA26525.1"/>
    </source>
</evidence>
<feature type="region of interest" description="Disordered" evidence="8">
    <location>
        <begin position="423"/>
        <end position="461"/>
    </location>
</feature>
<feature type="region of interest" description="Disordered" evidence="8">
    <location>
        <begin position="20"/>
        <end position="64"/>
    </location>
</feature>
<keyword evidence="7" id="KW-0539">Nucleus</keyword>
<evidence type="ECO:0000256" key="4">
    <source>
        <dbReference type="ARBA" id="ARBA00022491"/>
    </source>
</evidence>
<dbReference type="EMBL" id="REGN01002723">
    <property type="protein sequence ID" value="RNA26525.1"/>
    <property type="molecule type" value="Genomic_DNA"/>
</dbReference>
<dbReference type="InterPro" id="IPR051139">
    <property type="entry name" value="Mediator_complx_sub13"/>
</dbReference>
<dbReference type="GO" id="GO:0003713">
    <property type="term" value="F:transcription coactivator activity"/>
    <property type="evidence" value="ECO:0007669"/>
    <property type="project" value="TreeGrafter"/>
</dbReference>
<dbReference type="Proteomes" id="UP000276133">
    <property type="component" value="Unassembled WGS sequence"/>
</dbReference>
<comment type="similarity">
    <text evidence="2">Belongs to the Mediator complex subunit 13 family.</text>
</comment>
<feature type="compositionally biased region" description="Polar residues" evidence="8">
    <location>
        <begin position="868"/>
        <end position="878"/>
    </location>
</feature>
<evidence type="ECO:0000256" key="1">
    <source>
        <dbReference type="ARBA" id="ARBA00004123"/>
    </source>
</evidence>
<keyword evidence="4" id="KW-0678">Repressor</keyword>
<evidence type="ECO:0000256" key="2">
    <source>
        <dbReference type="ARBA" id="ARBA00009354"/>
    </source>
</evidence>
<dbReference type="OrthoDB" id="103819at2759"/>
<feature type="compositionally biased region" description="Basic and acidic residues" evidence="8">
    <location>
        <begin position="882"/>
        <end position="897"/>
    </location>
</feature>
<feature type="compositionally biased region" description="Polar residues" evidence="8">
    <location>
        <begin position="538"/>
        <end position="547"/>
    </location>
</feature>
<organism evidence="9 10">
    <name type="scientific">Brachionus plicatilis</name>
    <name type="common">Marine rotifer</name>
    <name type="synonym">Brachionus muelleri</name>
    <dbReference type="NCBI Taxonomy" id="10195"/>
    <lineage>
        <taxon>Eukaryota</taxon>
        <taxon>Metazoa</taxon>
        <taxon>Spiralia</taxon>
        <taxon>Gnathifera</taxon>
        <taxon>Rotifera</taxon>
        <taxon>Eurotatoria</taxon>
        <taxon>Monogononta</taxon>
        <taxon>Pseudotrocha</taxon>
        <taxon>Ploima</taxon>
        <taxon>Brachionidae</taxon>
        <taxon>Brachionus</taxon>
    </lineage>
</organism>
<evidence type="ECO:0000256" key="6">
    <source>
        <dbReference type="ARBA" id="ARBA00023163"/>
    </source>
</evidence>
<dbReference type="PANTHER" id="PTHR48249:SF3">
    <property type="entry name" value="MEDIATOR OF RNA POLYMERASE II TRANSCRIPTION SUBUNIT 13"/>
    <property type="match status" value="1"/>
</dbReference>
<feature type="region of interest" description="Disordered" evidence="8">
    <location>
        <begin position="997"/>
        <end position="1018"/>
    </location>
</feature>